<protein>
    <recommendedName>
        <fullName evidence="3">DUF4209 domain-containing protein</fullName>
    </recommendedName>
</protein>
<dbReference type="Proteomes" id="UP000182229">
    <property type="component" value="Unassembled WGS sequence"/>
</dbReference>
<gene>
    <name evidence="1" type="ORF">BON30_48990</name>
</gene>
<evidence type="ECO:0000313" key="1">
    <source>
        <dbReference type="EMBL" id="OJH33392.1"/>
    </source>
</evidence>
<evidence type="ECO:0000313" key="2">
    <source>
        <dbReference type="Proteomes" id="UP000182229"/>
    </source>
</evidence>
<dbReference type="AlphaFoldDB" id="A0A1L9ATT5"/>
<sequence length="138" mass="14716">MVGIHRFGRVVLHQLAEGGAGSCARNSSAQSVQGSGSLLSSSVVRAVLEVSDPAVSLGSTMITTRFILSVRQGHLPESWRRYLRNLLNEPTGMILRNRVSHGLLPRGGRGEAALALHAACFLRLLKARQPTAPEAQPG</sequence>
<reference evidence="1 2" key="2">
    <citation type="submission" date="2016-12" db="EMBL/GenBank/DDBJ databases">
        <title>Draft Genome Sequence of Cystobacter ferrugineus Strain Cbfe23.</title>
        <authorList>
            <person name="Akbar S."/>
            <person name="Dowd S.E."/>
            <person name="Stevens D.C."/>
        </authorList>
    </citation>
    <scope>NUCLEOTIDE SEQUENCE [LARGE SCALE GENOMIC DNA]</scope>
    <source>
        <strain evidence="1 2">Cbfe23</strain>
    </source>
</reference>
<evidence type="ECO:0008006" key="3">
    <source>
        <dbReference type="Google" id="ProtNLM"/>
    </source>
</evidence>
<comment type="caution">
    <text evidence="1">The sequence shown here is derived from an EMBL/GenBank/DDBJ whole genome shotgun (WGS) entry which is preliminary data.</text>
</comment>
<organism evidence="1 2">
    <name type="scientific">Cystobacter ferrugineus</name>
    <dbReference type="NCBI Taxonomy" id="83449"/>
    <lineage>
        <taxon>Bacteria</taxon>
        <taxon>Pseudomonadati</taxon>
        <taxon>Myxococcota</taxon>
        <taxon>Myxococcia</taxon>
        <taxon>Myxococcales</taxon>
        <taxon>Cystobacterineae</taxon>
        <taxon>Archangiaceae</taxon>
        <taxon>Cystobacter</taxon>
    </lineage>
</organism>
<reference evidence="2" key="1">
    <citation type="submission" date="2016-11" db="EMBL/GenBank/DDBJ databases">
        <authorList>
            <person name="Shukria A."/>
            <person name="Stevens D.C."/>
        </authorList>
    </citation>
    <scope>NUCLEOTIDE SEQUENCE [LARGE SCALE GENOMIC DNA]</scope>
    <source>
        <strain evidence="2">Cbfe23</strain>
    </source>
</reference>
<name>A0A1L9ATT5_9BACT</name>
<keyword evidence="2" id="KW-1185">Reference proteome</keyword>
<dbReference type="EMBL" id="MPIN01000041">
    <property type="protein sequence ID" value="OJH33392.1"/>
    <property type="molecule type" value="Genomic_DNA"/>
</dbReference>
<accession>A0A1L9ATT5</accession>
<proteinExistence type="predicted"/>